<feature type="compositionally biased region" description="Low complexity" evidence="1">
    <location>
        <begin position="162"/>
        <end position="174"/>
    </location>
</feature>
<dbReference type="GO" id="GO:0016579">
    <property type="term" value="P:protein deubiquitination"/>
    <property type="evidence" value="ECO:0007669"/>
    <property type="project" value="InterPro"/>
</dbReference>
<sequence>MAPDSPPSTFAPELPEVASSPEHPSTRPNPFDDGDVSSRKRRRTSASGSPAASLDTANPVHDASSSTTLEGDQSWSGSTMAMDEKPTIPRTPEQRQASPEPPPSRVTINLRRRSESGSPPESPTSLEPTHSGIDPTLPDAAEIRENARNSDAETTEELPAESGSTPSSRPGTSPAVEVIQITESEEAYSGNDQDMEISAAISGTSAVDDTLLIADPTPQFPYRQPSERLSATVQRLTDYLSSNKIVDGHVFDDIVTWLNDYLQFAKQKGAIVVLESRLINRDFWQSFPQIIVCLLPRRWELLKHPVLRNRLLSLYTAFTRLIAHNIALDTIALQSISSADGASAPAIFAPAYIQQLRNTVSSIDYQPDQMNEPVSEPGWNPINLELYLFRILHDSTAGCAESLAQLVDALAGAVSRWPKLADHLAPLSLALTDYTRAALRGLNESQNEDKRANGDLAVCHQMMETMSTALMAVIDKHIASLSPDCASTAIQCLAEVLPMSLRSDNQQAKDRFTKHRARYPTLVLKTVYEAIAWDWKVDALEKLVRSSQMNMRMAGVTTLCTHLVSLWKRFNDGVEDCSVDVVEHLAEYLLHIGLVDYILGGSCHPEIIIECANVIGFLVVTKTYRAEHSDMIWHGLTSSQDPRVVDALRRVLTTISALFDQAELLHICKRFQSLPLEHFTVSVRTALDNILGEMMRRCNGDHSTLPYYPYVLCLRLLRESSAISHESQIADQEVQRLAMQKFKELLGYGPDAEGRAQLYQSCIHDIASKSTTTLGSLWCLSMAIRNTTVTQMQVLAEHHDLARLIVEELEHAELADRSGAGCAVFSGTINHPRREFVTNLIQLQPGSIDNDLGARLWNLLVGSGSACPDDRRAGWHIILSVSRRTSFRNTFLDTCFTSLLPKLPTEYLCDGVLEFIKEKLQCFSNEGGTLLDDETHVVQTAIEQLWRLILEADDSTLVNQAIATLALGVYLEGCSVAGHPLPHARRMHLALVGRCLNQLKGAADTLKRSVDGSPSSDGDSMIIVLSETETARQERVFTRSLQLLRFFLKKYQSKPNFAVADLRSYMSRTPDPVEGDSAQLKYQSFDGDEQTDIMPLNIGKLNTVSSLLATLREETGFDNYRAYYRGRQLLPAEGDSCKSLQELDIQDGFIIVKREENYSSSPVRIKPGSLPLEVEVLAHFEELWDYLSMEERIAEEIYDFVVNIPADGYIMSQFDSDSTSSYRELFLPGQPFKSLYAIHALTEYVESPRRTTAAAPPAQSPESNATFKVHDEVLHRSLRLIIQALSDPSVLVGTTTRLKMRVASALMQTFVKLTQGTHRCIASEAVCNPVNGPAPKRLFELLYNALECQGDAGLPLIASTCVAILRLGQSDQNFWANMAQEPAFHDLIQTLVLYDPRRAVRMTAVELLENFVDADAPPYDDNEDRATSSEDPAVHGLAQYLWPVVSELIRDAVQLPDQCHELFKLLKKLLVHLGGQIDLGRLASQISRLLLEHGTTEHMSDQDPHDPVIAGLAALLLLCLNEDSALVASAIWPEKFIRHLFTRHLFPERVKEGSLSVSRIVLNTDTRAKLYEIIYRFASQDCDELHEVLDLLNQLVPFFEDDNGSWFSFQNLPLLTHHRVQDEPYLYDLPQQFDRFKALRAPCGYAGLRNLSNTCYLNALLTQLYMNPSFRQFILSVNTEDPSDTQELLFHTQNVFGYLQESYRRYVDPITFVSAIKTYDDTMIDIYNQMDVDEFYNLLFDRWEGQFPLAEDRKQLRSFYGGQLVQQVKSKECEHISERLEPFSAIQCDIKGNGTLEESLQAYVGGEVMDGDNKYKCSTCDRHVAAVKRACLKDVPDNVIFHLKRFDFNLRTLQRSKINDRFSFPRKIDLRPYTMEHLSNPDAAAEEDIFELVGVLVHTGTAESGHYYSYVRERPCTPGVDSWVEFNDDIVTPWDPSHLANATFGGPDHRAAFDGNGIIYDKAYSAYMLFYQRSSSLEAQQSVMTTQNLSTPLRVEVPGPLQEHIVAENTVILKRHCLFDPSHTMFVHSCFARGKQMERQFASLEDRGHELQSLAVEVALSHLDQIVSRTKDTPFFVPYSKTLQDAVSDCPKCALELIEYFLLRHSAYRALIQRSPEQHVRAFAGEIMIRAVKKIAEELPQVYNGDSHHVIDAASIADGLDPDDMSRHSSLAPDGDVARQPVLRGMVTLLNYLWQFFHLHLRSWDEVFGTMLAFSKLGPREAVALLSEDFLERLLRIITADTSSHLAANYARMLTAILRRGNRAPSYSAIICLIDHLMSQLHPTFGAEFIIEDASDRLDQETPVPWTSEEVQIIHDEPVGRVGSLFVEKVLSIDQAREATRSIVSRLTTMGSYMEVKVLETLSRNTQIDSVNPHFEAFLKGAERYIESTRATKHVELLIRHICDQARKSQNYEGAALLSFMRFAMRSQQPDEAAAEARRLYCRDLIPSWAPYLLVYPDTDTRHDAEQLIEKEIFEQRFARASAGDEDTGELDNTESLIAVESLDEVMHQLATQCLVYLREAHIKRRVRIERQAAYCILRVVGKCAPQPGSAQETRLDDDIMFSAIQSEIVEPLQRLMVDEVDDDVSDWEGSCASSEAMDANVGISMEAVGQFNEPDMA</sequence>
<proteinExistence type="predicted"/>
<keyword evidence="3" id="KW-0378">Hydrolase</keyword>
<dbReference type="Pfam" id="PF12030">
    <property type="entry name" value="DUF3517"/>
    <property type="match status" value="1"/>
</dbReference>
<feature type="compositionally biased region" description="Basic and acidic residues" evidence="1">
    <location>
        <begin position="141"/>
        <end position="151"/>
    </location>
</feature>
<dbReference type="InterPro" id="IPR038765">
    <property type="entry name" value="Papain-like_cys_pep_sf"/>
</dbReference>
<feature type="compositionally biased region" description="Polar residues" evidence="1">
    <location>
        <begin position="63"/>
        <end position="79"/>
    </location>
</feature>
<evidence type="ECO:0000313" key="4">
    <source>
        <dbReference type="Proteomes" id="UP000829364"/>
    </source>
</evidence>
<organism evidence="3 4">
    <name type="scientific">Purpureocillium takamizusanense</name>
    <dbReference type="NCBI Taxonomy" id="2060973"/>
    <lineage>
        <taxon>Eukaryota</taxon>
        <taxon>Fungi</taxon>
        <taxon>Dikarya</taxon>
        <taxon>Ascomycota</taxon>
        <taxon>Pezizomycotina</taxon>
        <taxon>Sordariomycetes</taxon>
        <taxon>Hypocreomycetidae</taxon>
        <taxon>Hypocreales</taxon>
        <taxon>Ophiocordycipitaceae</taxon>
        <taxon>Purpureocillium</taxon>
    </lineage>
</organism>
<protein>
    <submittedName>
        <fullName evidence="3">Ubiquitinyl hydrolase 1</fullName>
        <ecNumber evidence="3">3.4.19.12</ecNumber>
    </submittedName>
</protein>
<dbReference type="CDD" id="cd02659">
    <property type="entry name" value="peptidase_C19C"/>
    <property type="match status" value="1"/>
</dbReference>
<feature type="compositionally biased region" description="Low complexity" evidence="1">
    <location>
        <begin position="116"/>
        <end position="129"/>
    </location>
</feature>
<dbReference type="InterPro" id="IPR028889">
    <property type="entry name" value="USP"/>
</dbReference>
<dbReference type="GO" id="GO:0005634">
    <property type="term" value="C:nucleus"/>
    <property type="evidence" value="ECO:0007669"/>
    <property type="project" value="TreeGrafter"/>
</dbReference>
<dbReference type="OrthoDB" id="420187at2759"/>
<dbReference type="GeneID" id="72069433"/>
<reference evidence="3" key="1">
    <citation type="submission" date="2021-11" db="EMBL/GenBank/DDBJ databases">
        <title>Purpureocillium_takamizusanense_genome.</title>
        <authorList>
            <person name="Nguyen N.-H."/>
        </authorList>
    </citation>
    <scope>NUCLEOTIDE SEQUENCE</scope>
    <source>
        <strain evidence="3">PT3</strain>
    </source>
</reference>
<accession>A0A9Q8VCC9</accession>
<name>A0A9Q8VCC9_9HYPO</name>
<dbReference type="InterPro" id="IPR021905">
    <property type="entry name" value="DUF3517"/>
</dbReference>
<dbReference type="EMBL" id="CP086360">
    <property type="protein sequence ID" value="UNI21500.1"/>
    <property type="molecule type" value="Genomic_DNA"/>
</dbReference>
<dbReference type="RefSeq" id="XP_047844981.1">
    <property type="nucleotide sequence ID" value="XM_047988982.1"/>
</dbReference>
<evidence type="ECO:0000313" key="3">
    <source>
        <dbReference type="EMBL" id="UNI21500.1"/>
    </source>
</evidence>
<dbReference type="SUPFAM" id="SSF54001">
    <property type="entry name" value="Cysteine proteinases"/>
    <property type="match status" value="1"/>
</dbReference>
<dbReference type="GO" id="GO:0005829">
    <property type="term" value="C:cytosol"/>
    <property type="evidence" value="ECO:0007669"/>
    <property type="project" value="TreeGrafter"/>
</dbReference>
<feature type="domain" description="USP" evidence="2">
    <location>
        <begin position="1646"/>
        <end position="1974"/>
    </location>
</feature>
<dbReference type="InterPro" id="IPR001394">
    <property type="entry name" value="Peptidase_C19_UCH"/>
</dbReference>
<dbReference type="Gene3D" id="3.90.70.10">
    <property type="entry name" value="Cysteine proteinases"/>
    <property type="match status" value="1"/>
</dbReference>
<keyword evidence="4" id="KW-1185">Reference proteome</keyword>
<dbReference type="SUPFAM" id="SSF48371">
    <property type="entry name" value="ARM repeat"/>
    <property type="match status" value="2"/>
</dbReference>
<dbReference type="InterPro" id="IPR018200">
    <property type="entry name" value="USP_CS"/>
</dbReference>
<gene>
    <name evidence="3" type="ORF">JDV02_007485</name>
</gene>
<dbReference type="InterPro" id="IPR050164">
    <property type="entry name" value="Peptidase_C19"/>
</dbReference>
<dbReference type="FunFam" id="3.90.70.10:FF:000136">
    <property type="entry name" value="Ubiquitin C-terminal hydrolase, putative"/>
    <property type="match status" value="1"/>
</dbReference>
<dbReference type="PROSITE" id="PS00973">
    <property type="entry name" value="USP_2"/>
    <property type="match status" value="1"/>
</dbReference>
<evidence type="ECO:0000259" key="2">
    <source>
        <dbReference type="PROSITE" id="PS50235"/>
    </source>
</evidence>
<dbReference type="PROSITE" id="PS50235">
    <property type="entry name" value="USP_3"/>
    <property type="match status" value="1"/>
</dbReference>
<dbReference type="GO" id="GO:0004843">
    <property type="term" value="F:cysteine-type deubiquitinase activity"/>
    <property type="evidence" value="ECO:0007669"/>
    <property type="project" value="UniProtKB-EC"/>
</dbReference>
<dbReference type="Proteomes" id="UP000829364">
    <property type="component" value="Chromosome 7"/>
</dbReference>
<dbReference type="Pfam" id="PF00443">
    <property type="entry name" value="UCH"/>
    <property type="match status" value="1"/>
</dbReference>
<feature type="region of interest" description="Disordered" evidence="1">
    <location>
        <begin position="1"/>
        <end position="175"/>
    </location>
</feature>
<dbReference type="InterPro" id="IPR016024">
    <property type="entry name" value="ARM-type_fold"/>
</dbReference>
<dbReference type="PANTHER" id="PTHR24006:SF827">
    <property type="entry name" value="UBIQUITIN CARBOXYL-TERMINAL HYDROLASE 34"/>
    <property type="match status" value="1"/>
</dbReference>
<dbReference type="PANTHER" id="PTHR24006">
    <property type="entry name" value="UBIQUITIN CARBOXYL-TERMINAL HYDROLASE"/>
    <property type="match status" value="1"/>
</dbReference>
<dbReference type="EC" id="3.4.19.12" evidence="3"/>
<evidence type="ECO:0000256" key="1">
    <source>
        <dbReference type="SAM" id="MobiDB-lite"/>
    </source>
</evidence>
<dbReference type="KEGG" id="ptkz:JDV02_007485"/>